<evidence type="ECO:0000256" key="1">
    <source>
        <dbReference type="SAM" id="MobiDB-lite"/>
    </source>
</evidence>
<dbReference type="Proteomes" id="UP000046122">
    <property type="component" value="Unassembled WGS sequence"/>
</dbReference>
<dbReference type="Pfam" id="PF13701">
    <property type="entry name" value="DDE_Tnp_1_4"/>
    <property type="match status" value="1"/>
</dbReference>
<gene>
    <name evidence="3" type="ORF">MPL3356_270080</name>
    <name evidence="4" type="ORF">MPL3365_170028</name>
</gene>
<feature type="domain" description="Transposase DDE" evidence="2">
    <location>
        <begin position="24"/>
        <end position="79"/>
    </location>
</feature>
<keyword evidence="5" id="KW-1185">Reference proteome</keyword>
<name>A0A090FYL9_MESPL</name>
<proteinExistence type="predicted"/>
<dbReference type="EMBL" id="CCNE01000009">
    <property type="protein sequence ID" value="CDX52679.1"/>
    <property type="molecule type" value="Genomic_DNA"/>
</dbReference>
<evidence type="ECO:0000259" key="2">
    <source>
        <dbReference type="Pfam" id="PF13701"/>
    </source>
</evidence>
<sequence length="94" mass="10181">MSSVTGKSVIARFDGGMPSSNSGEYCRRGAAENHIKSWKTHLTGHRTSSSRATANQFRLFLHAGANWLMRGLRAAMPKRALPSPDSTRCVCASS</sequence>
<reference evidence="4 6" key="2">
    <citation type="submission" date="2014-08" db="EMBL/GenBank/DDBJ databases">
        <authorList>
            <person name="Moulin Lionel"/>
        </authorList>
    </citation>
    <scope>NUCLEOTIDE SEQUENCE [LARGE SCALE GENOMIC DNA]</scope>
</reference>
<dbReference type="AlphaFoldDB" id="A0A090FYL9"/>
<feature type="region of interest" description="Disordered" evidence="1">
    <location>
        <begin position="1"/>
        <end position="25"/>
    </location>
</feature>
<dbReference type="STRING" id="69974.MPLDJ20_130066"/>
<reference evidence="5" key="1">
    <citation type="submission" date="2014-08" db="EMBL/GenBank/DDBJ databases">
        <authorList>
            <person name="Moulin L."/>
        </authorList>
    </citation>
    <scope>NUCLEOTIDE SEQUENCE [LARGE SCALE GENOMIC DNA]</scope>
</reference>
<evidence type="ECO:0000313" key="4">
    <source>
        <dbReference type="EMBL" id="CDX52679.1"/>
    </source>
</evidence>
<organism evidence="4 6">
    <name type="scientific">Mesorhizobium plurifarium</name>
    <dbReference type="NCBI Taxonomy" id="69974"/>
    <lineage>
        <taxon>Bacteria</taxon>
        <taxon>Pseudomonadati</taxon>
        <taxon>Pseudomonadota</taxon>
        <taxon>Alphaproteobacteria</taxon>
        <taxon>Hyphomicrobiales</taxon>
        <taxon>Phyllobacteriaceae</taxon>
        <taxon>Mesorhizobium</taxon>
    </lineage>
</organism>
<accession>A0A090FYL9</accession>
<evidence type="ECO:0000313" key="6">
    <source>
        <dbReference type="Proteomes" id="UP000046122"/>
    </source>
</evidence>
<protein>
    <recommendedName>
        <fullName evidence="2">Transposase DDE domain-containing protein</fullName>
    </recommendedName>
</protein>
<dbReference type="EMBL" id="CCMZ01000020">
    <property type="protein sequence ID" value="CDX18374.1"/>
    <property type="molecule type" value="Genomic_DNA"/>
</dbReference>
<evidence type="ECO:0000313" key="3">
    <source>
        <dbReference type="EMBL" id="CDX18374.1"/>
    </source>
</evidence>
<dbReference type="InterPro" id="IPR025668">
    <property type="entry name" value="Tnp_DDE_dom"/>
</dbReference>
<evidence type="ECO:0000313" key="5">
    <source>
        <dbReference type="Proteomes" id="UP000045285"/>
    </source>
</evidence>
<dbReference type="Proteomes" id="UP000045285">
    <property type="component" value="Unassembled WGS sequence"/>
</dbReference>